<dbReference type="GO" id="GO:0003677">
    <property type="term" value="F:DNA binding"/>
    <property type="evidence" value="ECO:0007669"/>
    <property type="project" value="UniProtKB-UniRule"/>
</dbReference>
<dbReference type="Gene3D" id="1.10.150.130">
    <property type="match status" value="1"/>
</dbReference>
<feature type="domain" description="Tyr recombinase" evidence="5">
    <location>
        <begin position="164"/>
        <end position="365"/>
    </location>
</feature>
<dbReference type="Pfam" id="PF00589">
    <property type="entry name" value="Phage_integrase"/>
    <property type="match status" value="1"/>
</dbReference>
<protein>
    <submittedName>
        <fullName evidence="7">Tyrosine-type recombinase/integrase</fullName>
    </submittedName>
</protein>
<sequence length="373" mass="43637">MANVIKKRGNNWRARVFYYDDVKKRHAKSATFGTKSKAQKWTIDQENNLNKNRFIKSSTQSLPEYFLEWYKTFKEPHLANSTKRRYMATSNVLKKYWKNIPLQNINYIKYQKFLNYLGDNFALETVRKIHGQTRYAINKAVQMHKISDNFTNGATVYGKAGKKANLKYLEIYDMKKLLNYCMDINYITDISKAMVATSLLTGLRYEEVIGLTWDNINLKKHTLTVNKSYSQVDKQFQKTKNHASNRTISINRTLVELFKKVQIIQGKFLLKHGYQNNNNFVFLNRFCNIISSGSINKSLKYYCNHLGIKQITFHGLRHTHASYLISQNVNIQYVSKRLGHSSVSITQDVYAHLLKDKETEDSNKTMQILDNIN</sequence>
<evidence type="ECO:0000256" key="4">
    <source>
        <dbReference type="PROSITE-ProRule" id="PRU01248"/>
    </source>
</evidence>
<evidence type="ECO:0000256" key="1">
    <source>
        <dbReference type="ARBA" id="ARBA00008857"/>
    </source>
</evidence>
<dbReference type="GO" id="GO:0015074">
    <property type="term" value="P:DNA integration"/>
    <property type="evidence" value="ECO:0007669"/>
    <property type="project" value="InterPro"/>
</dbReference>
<dbReference type="CDD" id="cd01189">
    <property type="entry name" value="INT_ICEBs1_C_like"/>
    <property type="match status" value="1"/>
</dbReference>
<feature type="domain" description="Core-binding (CB)" evidence="6">
    <location>
        <begin position="57"/>
        <end position="141"/>
    </location>
</feature>
<evidence type="ECO:0000313" key="8">
    <source>
        <dbReference type="Proteomes" id="UP000327194"/>
    </source>
</evidence>
<name>A0AAE6P124_9LACO</name>
<dbReference type="PROSITE" id="PS51898">
    <property type="entry name" value="TYR_RECOMBINASE"/>
    <property type="match status" value="1"/>
</dbReference>
<evidence type="ECO:0000259" key="5">
    <source>
        <dbReference type="PROSITE" id="PS51898"/>
    </source>
</evidence>
<dbReference type="PANTHER" id="PTHR30349">
    <property type="entry name" value="PHAGE INTEGRASE-RELATED"/>
    <property type="match status" value="1"/>
</dbReference>
<dbReference type="GO" id="GO:0006310">
    <property type="term" value="P:DNA recombination"/>
    <property type="evidence" value="ECO:0007669"/>
    <property type="project" value="UniProtKB-KW"/>
</dbReference>
<dbReference type="InterPro" id="IPR010998">
    <property type="entry name" value="Integrase_recombinase_N"/>
</dbReference>
<dbReference type="KEGG" id="lfv:LF543_02455"/>
<gene>
    <name evidence="7" type="ORF">LF543_02455</name>
</gene>
<organism evidence="7 8">
    <name type="scientific">Fructilactobacillus fructivorans</name>
    <dbReference type="NCBI Taxonomy" id="1614"/>
    <lineage>
        <taxon>Bacteria</taxon>
        <taxon>Bacillati</taxon>
        <taxon>Bacillota</taxon>
        <taxon>Bacilli</taxon>
        <taxon>Lactobacillales</taxon>
        <taxon>Lactobacillaceae</taxon>
        <taxon>Fructilactobacillus</taxon>
    </lineage>
</organism>
<dbReference type="InterPro" id="IPR011010">
    <property type="entry name" value="DNA_brk_join_enz"/>
</dbReference>
<accession>A0AAE6P124</accession>
<evidence type="ECO:0000256" key="2">
    <source>
        <dbReference type="ARBA" id="ARBA00023125"/>
    </source>
</evidence>
<dbReference type="EMBL" id="CP045562">
    <property type="protein sequence ID" value="QFX92482.1"/>
    <property type="molecule type" value="Genomic_DNA"/>
</dbReference>
<dbReference type="InterPro" id="IPR044068">
    <property type="entry name" value="CB"/>
</dbReference>
<dbReference type="InterPro" id="IPR013762">
    <property type="entry name" value="Integrase-like_cat_sf"/>
</dbReference>
<comment type="similarity">
    <text evidence="1">Belongs to the 'phage' integrase family.</text>
</comment>
<reference evidence="7 8" key="1">
    <citation type="submission" date="2019-10" db="EMBL/GenBank/DDBJ databases">
        <title>Genome sequencing of Lactobacillus fructivorans.</title>
        <authorList>
            <person name="Kim K."/>
        </authorList>
    </citation>
    <scope>NUCLEOTIDE SEQUENCE [LARGE SCALE GENOMIC DNA]</scope>
    <source>
        <strain evidence="7 8">LF543</strain>
    </source>
</reference>
<dbReference type="AlphaFoldDB" id="A0AAE6P124"/>
<keyword evidence="3" id="KW-0233">DNA recombination</keyword>
<evidence type="ECO:0000259" key="6">
    <source>
        <dbReference type="PROSITE" id="PS51900"/>
    </source>
</evidence>
<dbReference type="RefSeq" id="WP_010021700.1">
    <property type="nucleotide sequence ID" value="NZ_AZDS01000001.1"/>
</dbReference>
<evidence type="ECO:0000256" key="3">
    <source>
        <dbReference type="ARBA" id="ARBA00023172"/>
    </source>
</evidence>
<dbReference type="Proteomes" id="UP000327194">
    <property type="component" value="Chromosome"/>
</dbReference>
<dbReference type="InterPro" id="IPR050090">
    <property type="entry name" value="Tyrosine_recombinase_XerCD"/>
</dbReference>
<dbReference type="InterPro" id="IPR002104">
    <property type="entry name" value="Integrase_catalytic"/>
</dbReference>
<proteinExistence type="inferred from homology"/>
<dbReference type="PROSITE" id="PS51900">
    <property type="entry name" value="CB"/>
    <property type="match status" value="1"/>
</dbReference>
<dbReference type="SUPFAM" id="SSF56349">
    <property type="entry name" value="DNA breaking-rejoining enzymes"/>
    <property type="match status" value="1"/>
</dbReference>
<keyword evidence="2 4" id="KW-0238">DNA-binding</keyword>
<dbReference type="PANTHER" id="PTHR30349:SF64">
    <property type="entry name" value="PROPHAGE INTEGRASE INTD-RELATED"/>
    <property type="match status" value="1"/>
</dbReference>
<evidence type="ECO:0000313" key="7">
    <source>
        <dbReference type="EMBL" id="QFX92482.1"/>
    </source>
</evidence>
<dbReference type="Gene3D" id="1.10.443.10">
    <property type="entry name" value="Intergrase catalytic core"/>
    <property type="match status" value="1"/>
</dbReference>